<dbReference type="InterPro" id="IPR014710">
    <property type="entry name" value="RmlC-like_jellyroll"/>
</dbReference>
<dbReference type="CDD" id="cd07010">
    <property type="entry name" value="cupin_PMI_type_I_N_bac"/>
    <property type="match status" value="1"/>
</dbReference>
<comment type="caution">
    <text evidence="3">The sequence shown here is derived from an EMBL/GenBank/DDBJ whole genome shotgun (WGS) entry which is preliminary data.</text>
</comment>
<keyword evidence="3" id="KW-0413">Isomerase</keyword>
<proteinExistence type="predicted"/>
<name>A0A841R9N3_9SPIO</name>
<dbReference type="EMBL" id="JACHGJ010000002">
    <property type="protein sequence ID" value="MBB6479937.1"/>
    <property type="molecule type" value="Genomic_DNA"/>
</dbReference>
<keyword evidence="1" id="KW-0479">Metal-binding</keyword>
<organism evidence="3 4">
    <name type="scientific">Spirochaeta isovalerica</name>
    <dbReference type="NCBI Taxonomy" id="150"/>
    <lineage>
        <taxon>Bacteria</taxon>
        <taxon>Pseudomonadati</taxon>
        <taxon>Spirochaetota</taxon>
        <taxon>Spirochaetia</taxon>
        <taxon>Spirochaetales</taxon>
        <taxon>Spirochaetaceae</taxon>
        <taxon>Spirochaeta</taxon>
    </lineage>
</organism>
<protein>
    <submittedName>
        <fullName evidence="3">Mannose-6-phosphate isomerase class I</fullName>
    </submittedName>
</protein>
<dbReference type="Gene3D" id="2.60.120.10">
    <property type="entry name" value="Jelly Rolls"/>
    <property type="match status" value="1"/>
</dbReference>
<dbReference type="InterPro" id="IPR051804">
    <property type="entry name" value="Carb_Metab_Reg_Kinase/Isom"/>
</dbReference>
<gene>
    <name evidence="3" type="ORF">HNR50_001595</name>
</gene>
<evidence type="ECO:0000313" key="3">
    <source>
        <dbReference type="EMBL" id="MBB6479937.1"/>
    </source>
</evidence>
<sequence>MDKRGKGRFDLTPGIAVDGFEKDICRGFDEIYRKIQESVDHLAKDKTTVVVEYYPGVHRELGEQLRRGLGAEHFFLSDEIYIPLDQAESKISRDLTQDRVRGVMSTYRLEEFADGEKLAALRGEAAAVSEGLVLICGVGAYLIAEPDILIYAELTRWEIQKRYRRKELANLFGDNYGEDFLRMYKRAFFFDWRMGDRKKRELYHKADFFLDANRPDAPVLIPARAAEAALDLCVSRPFRLVPYYDAGPWGGQWMKEQFGLDKDSDNFAWSFDGVPEENSLIFRFGDAAYEMPAINVVHMRPTELLGAKTEARFGAEFPIRFDMLDTMGGGNLSLQVHPTTDFIRESYGMSYTQDESYYILEAEDDASVYLGVKEGTELSELIGALRESQSTGREFDAEKYINRFPAGKHDHFMIPGGTIHCSGKNTMVLEISATPYIFTFKLWDWNRNGLDGRPRPVHIDEGEQVIDMTRDRDRILSDGFINPLEPVAEGQGWREERTGLHELEFIETRRHWFTGTVPHDTEGTVHVLNLVQGDEVIVESPSGAFDPMRIHYAETFIVPAGAGEYTIRPAAGRPAQEFATIKAFVRGTRRNRREEK</sequence>
<dbReference type="RefSeq" id="WP_184745618.1">
    <property type="nucleotide sequence ID" value="NZ_JACHGJ010000002.1"/>
</dbReference>
<evidence type="ECO:0000256" key="2">
    <source>
        <dbReference type="ARBA" id="ARBA00022833"/>
    </source>
</evidence>
<dbReference type="Proteomes" id="UP000587760">
    <property type="component" value="Unassembled WGS sequence"/>
</dbReference>
<keyword evidence="4" id="KW-1185">Reference proteome</keyword>
<dbReference type="GO" id="GO:0046872">
    <property type="term" value="F:metal ion binding"/>
    <property type="evidence" value="ECO:0007669"/>
    <property type="project" value="UniProtKB-KW"/>
</dbReference>
<dbReference type="AlphaFoldDB" id="A0A841R9N3"/>
<reference evidence="3 4" key="1">
    <citation type="submission" date="2020-08" db="EMBL/GenBank/DDBJ databases">
        <title>Genomic Encyclopedia of Type Strains, Phase IV (KMG-IV): sequencing the most valuable type-strain genomes for metagenomic binning, comparative biology and taxonomic classification.</title>
        <authorList>
            <person name="Goeker M."/>
        </authorList>
    </citation>
    <scope>NUCLEOTIDE SEQUENCE [LARGE SCALE GENOMIC DNA]</scope>
    <source>
        <strain evidence="3 4">DSM 2461</strain>
    </source>
</reference>
<dbReference type="PANTHER" id="PTHR42742">
    <property type="entry name" value="TRANSCRIPTIONAL REPRESSOR MPRA"/>
    <property type="match status" value="1"/>
</dbReference>
<dbReference type="InterPro" id="IPR011051">
    <property type="entry name" value="RmlC_Cupin_sf"/>
</dbReference>
<dbReference type="GO" id="GO:0016853">
    <property type="term" value="F:isomerase activity"/>
    <property type="evidence" value="ECO:0007669"/>
    <property type="project" value="UniProtKB-KW"/>
</dbReference>
<dbReference type="PANTHER" id="PTHR42742:SF3">
    <property type="entry name" value="FRUCTOKINASE"/>
    <property type="match status" value="1"/>
</dbReference>
<keyword evidence="2" id="KW-0862">Zinc</keyword>
<evidence type="ECO:0000256" key="1">
    <source>
        <dbReference type="ARBA" id="ARBA00022723"/>
    </source>
</evidence>
<dbReference type="SUPFAM" id="SSF51182">
    <property type="entry name" value="RmlC-like cupins"/>
    <property type="match status" value="1"/>
</dbReference>
<accession>A0A841R9N3</accession>
<evidence type="ECO:0000313" key="4">
    <source>
        <dbReference type="Proteomes" id="UP000587760"/>
    </source>
</evidence>